<keyword evidence="4" id="KW-1185">Reference proteome</keyword>
<accession>A0A9P1H023</accession>
<reference evidence="3" key="1">
    <citation type="submission" date="2022-11" db="EMBL/GenBank/DDBJ databases">
        <authorList>
            <person name="Scott C."/>
            <person name="Bruce N."/>
        </authorList>
    </citation>
    <scope>NUCLEOTIDE SEQUENCE</scope>
</reference>
<evidence type="ECO:0000313" key="4">
    <source>
        <dbReference type="Proteomes" id="UP000838763"/>
    </source>
</evidence>
<dbReference type="SUPFAM" id="SSF51905">
    <property type="entry name" value="FAD/NAD(P)-binding domain"/>
    <property type="match status" value="1"/>
</dbReference>
<feature type="compositionally biased region" description="Polar residues" evidence="1">
    <location>
        <begin position="15"/>
        <end position="26"/>
    </location>
</feature>
<feature type="domain" description="FAD dependent oxidoreductase" evidence="2">
    <location>
        <begin position="45"/>
        <end position="410"/>
    </location>
</feature>
<dbReference type="PANTHER" id="PTHR13847">
    <property type="entry name" value="SARCOSINE DEHYDROGENASE-RELATED"/>
    <property type="match status" value="1"/>
</dbReference>
<evidence type="ECO:0000259" key="2">
    <source>
        <dbReference type="Pfam" id="PF01266"/>
    </source>
</evidence>
<feature type="region of interest" description="Disordered" evidence="1">
    <location>
        <begin position="1"/>
        <end position="26"/>
    </location>
</feature>
<dbReference type="InterPro" id="IPR006076">
    <property type="entry name" value="FAD-dep_OxRdtase"/>
</dbReference>
<dbReference type="Gene3D" id="3.50.50.60">
    <property type="entry name" value="FAD/NAD(P)-binding domain"/>
    <property type="match status" value="1"/>
</dbReference>
<dbReference type="Pfam" id="PF01266">
    <property type="entry name" value="DAO"/>
    <property type="match status" value="1"/>
</dbReference>
<comment type="caution">
    <text evidence="3">The sequence shown here is derived from an EMBL/GenBank/DDBJ whole genome shotgun (WGS) entry which is preliminary data.</text>
</comment>
<dbReference type="PANTHER" id="PTHR13847:SF129">
    <property type="entry name" value="FAD DEPENDENT OXIDOREDUCTASE"/>
    <property type="match status" value="1"/>
</dbReference>
<name>A0A9P1H023_9PEZI</name>
<dbReference type="Gene3D" id="3.30.9.10">
    <property type="entry name" value="D-Amino Acid Oxidase, subunit A, domain 2"/>
    <property type="match status" value="1"/>
</dbReference>
<dbReference type="OrthoDB" id="429143at2759"/>
<dbReference type="GO" id="GO:0005737">
    <property type="term" value="C:cytoplasm"/>
    <property type="evidence" value="ECO:0007669"/>
    <property type="project" value="TreeGrafter"/>
</dbReference>
<dbReference type="InterPro" id="IPR036188">
    <property type="entry name" value="FAD/NAD-bd_sf"/>
</dbReference>
<gene>
    <name evidence="3" type="ORF">PPNO1_LOCUS2713</name>
</gene>
<dbReference type="Proteomes" id="UP000838763">
    <property type="component" value="Unassembled WGS sequence"/>
</dbReference>
<dbReference type="AlphaFoldDB" id="A0A9P1H023"/>
<sequence length="455" mass="48371">MTGLTLQDGQADLPSPTSTSSYWHRSPSQTLLGHRTTERLPETVDVVVIGSGITGAFAARELVERKGRQVLMLEAREVAWGATGRNGGHCQPFVYGSQPHVAAFELRNYAFLKQLVEDNQIPCDWVTTTGVHGLYTADLVEIARRNLQRLAELAPQLAAQVSLVTSDGEPSSRGAPSLRDLGLSGAKGAVVQRAAASLWPYRLVAWVIEGLIANYDSAAFNLQTCTPALDIQRFGSSWIVHTPRGQVAASAVLVACNGYVSRVLPDFTGLVVPVRGQVAALSPGSRVGPGALDHTYVFLAASQGPDRPAMDDYLVQADGGGRELVFGGGRMRGSDKGWAISRDDTLDPVVRTQVSCLRPLNGRVSWATLSTDCHGSAKSPRPSEGDGLWVCGGYTGHGMPAASLSAVAVVAMMCGAKSEDVDLPPEFHISEARIARARQSRAVGLEAPEELIALI</sequence>
<proteinExistence type="predicted"/>
<dbReference type="EMBL" id="CALLCH030000006">
    <property type="protein sequence ID" value="CAI4212962.1"/>
    <property type="molecule type" value="Genomic_DNA"/>
</dbReference>
<organism evidence="3 4">
    <name type="scientific">Parascedosporium putredinis</name>
    <dbReference type="NCBI Taxonomy" id="1442378"/>
    <lineage>
        <taxon>Eukaryota</taxon>
        <taxon>Fungi</taxon>
        <taxon>Dikarya</taxon>
        <taxon>Ascomycota</taxon>
        <taxon>Pezizomycotina</taxon>
        <taxon>Sordariomycetes</taxon>
        <taxon>Hypocreomycetidae</taxon>
        <taxon>Microascales</taxon>
        <taxon>Microascaceae</taxon>
        <taxon>Parascedosporium</taxon>
    </lineage>
</organism>
<evidence type="ECO:0000313" key="3">
    <source>
        <dbReference type="EMBL" id="CAI4212962.1"/>
    </source>
</evidence>
<evidence type="ECO:0000256" key="1">
    <source>
        <dbReference type="SAM" id="MobiDB-lite"/>
    </source>
</evidence>
<protein>
    <recommendedName>
        <fullName evidence="2">FAD dependent oxidoreductase domain-containing protein</fullName>
    </recommendedName>
</protein>